<keyword evidence="6" id="KW-1185">Reference proteome</keyword>
<reference evidence="5 6" key="1">
    <citation type="submission" date="2020-06" db="EMBL/GenBank/DDBJ databases">
        <title>Actinomadura xiongansis sp. nov., isolated from soil of Baiyangdian.</title>
        <authorList>
            <person name="Zhang X."/>
        </authorList>
    </citation>
    <scope>NUCLEOTIDE SEQUENCE [LARGE SCALE GENOMIC DNA]</scope>
    <source>
        <strain evidence="5 6">HBUM206468</strain>
    </source>
</reference>
<keyword evidence="3" id="KW-0413">Isomerase</keyword>
<dbReference type="RefSeq" id="WP_187243926.1">
    <property type="nucleotide sequence ID" value="NZ_BAAAOK010000027.1"/>
</dbReference>
<dbReference type="Gene3D" id="3.20.20.150">
    <property type="entry name" value="Divalent-metal-dependent TIM barrel enzymes"/>
    <property type="match status" value="1"/>
</dbReference>
<comment type="caution">
    <text evidence="5">The sequence shown here is derived from an EMBL/GenBank/DDBJ whole genome shotgun (WGS) entry which is preliminary data.</text>
</comment>
<dbReference type="PROSITE" id="PS51415">
    <property type="entry name" value="XYLOSE_ISOMERASE"/>
    <property type="match status" value="1"/>
</dbReference>
<dbReference type="InterPro" id="IPR036237">
    <property type="entry name" value="Xyl_isomerase-like_sf"/>
</dbReference>
<keyword evidence="4" id="KW-0119">Carbohydrate metabolism</keyword>
<gene>
    <name evidence="5" type="ORF">HKK74_15605</name>
</gene>
<protein>
    <recommendedName>
        <fullName evidence="1">Xylose isomerase</fullName>
    </recommendedName>
</protein>
<accession>A0ABR7LR09</accession>
<sequence length="97" mass="10752">MSYTPEDPSGMWTSAAGCMRNYLILKEKAAAWRVHHQVQEAMAASRVDQLRIPTLAPAESVTDLMAEELDVAVTARRGFPYERLDQLALDHLPGARG</sequence>
<proteinExistence type="predicted"/>
<keyword evidence="2" id="KW-0479">Metal-binding</keyword>
<name>A0ABR7LR09_9ACTN</name>
<dbReference type="Proteomes" id="UP000805614">
    <property type="component" value="Unassembled WGS sequence"/>
</dbReference>
<evidence type="ECO:0000256" key="3">
    <source>
        <dbReference type="ARBA" id="ARBA00023235"/>
    </source>
</evidence>
<evidence type="ECO:0000313" key="5">
    <source>
        <dbReference type="EMBL" id="MBC6466915.1"/>
    </source>
</evidence>
<dbReference type="SUPFAM" id="SSF51658">
    <property type="entry name" value="Xylose isomerase-like"/>
    <property type="match status" value="1"/>
</dbReference>
<evidence type="ECO:0000256" key="2">
    <source>
        <dbReference type="ARBA" id="ARBA00022723"/>
    </source>
</evidence>
<evidence type="ECO:0000256" key="4">
    <source>
        <dbReference type="ARBA" id="ARBA00023277"/>
    </source>
</evidence>
<dbReference type="EMBL" id="JABVEC010000010">
    <property type="protein sequence ID" value="MBC6466915.1"/>
    <property type="molecule type" value="Genomic_DNA"/>
</dbReference>
<evidence type="ECO:0000256" key="1">
    <source>
        <dbReference type="ARBA" id="ARBA00018232"/>
    </source>
</evidence>
<evidence type="ECO:0000313" key="6">
    <source>
        <dbReference type="Proteomes" id="UP000805614"/>
    </source>
</evidence>
<dbReference type="InterPro" id="IPR001998">
    <property type="entry name" value="Xylose_isomerase"/>
</dbReference>
<organism evidence="5 6">
    <name type="scientific">Actinomadura alba</name>
    <dbReference type="NCBI Taxonomy" id="406431"/>
    <lineage>
        <taxon>Bacteria</taxon>
        <taxon>Bacillati</taxon>
        <taxon>Actinomycetota</taxon>
        <taxon>Actinomycetes</taxon>
        <taxon>Streptosporangiales</taxon>
        <taxon>Thermomonosporaceae</taxon>
        <taxon>Actinomadura</taxon>
    </lineage>
</organism>